<dbReference type="InterPro" id="IPR038050">
    <property type="entry name" value="Neuro_actylchol_rec"/>
</dbReference>
<dbReference type="InterPro" id="IPR001611">
    <property type="entry name" value="Leu-rich_rpt"/>
</dbReference>
<keyword evidence="4 6" id="KW-1133">Transmembrane helix</keyword>
<keyword evidence="7" id="KW-0732">Signal</keyword>
<dbReference type="GO" id="GO:0016020">
    <property type="term" value="C:membrane"/>
    <property type="evidence" value="ECO:0007669"/>
    <property type="project" value="UniProtKB-SubCell"/>
</dbReference>
<evidence type="ECO:0000256" key="6">
    <source>
        <dbReference type="SAM" id="Phobius"/>
    </source>
</evidence>
<dbReference type="SUPFAM" id="SSF47473">
    <property type="entry name" value="EF-hand"/>
    <property type="match status" value="1"/>
</dbReference>
<dbReference type="Gene3D" id="2.70.170.10">
    <property type="entry name" value="Neurotransmitter-gated ion-channel ligand-binding domain"/>
    <property type="match status" value="1"/>
</dbReference>
<dbReference type="InterPro" id="IPR036734">
    <property type="entry name" value="Neur_chan_lig-bd_sf"/>
</dbReference>
<evidence type="ECO:0000256" key="1">
    <source>
        <dbReference type="ARBA" id="ARBA00004141"/>
    </source>
</evidence>
<dbReference type="Gene3D" id="1.10.238.10">
    <property type="entry name" value="EF-hand"/>
    <property type="match status" value="1"/>
</dbReference>
<dbReference type="SUPFAM" id="SSF90112">
    <property type="entry name" value="Neurotransmitter-gated ion-channel transmembrane pore"/>
    <property type="match status" value="1"/>
</dbReference>
<dbReference type="Proteomes" id="UP001152797">
    <property type="component" value="Unassembled WGS sequence"/>
</dbReference>
<keyword evidence="3" id="KW-0106">Calcium</keyword>
<dbReference type="PRINTS" id="PR00252">
    <property type="entry name" value="NRIONCHANNEL"/>
</dbReference>
<dbReference type="InterPro" id="IPR018247">
    <property type="entry name" value="EF_Hand_1_Ca_BS"/>
</dbReference>
<keyword evidence="10" id="KW-0675">Receptor</keyword>
<dbReference type="InterPro" id="IPR006201">
    <property type="entry name" value="Neur_channel"/>
</dbReference>
<dbReference type="InterPro" id="IPR006202">
    <property type="entry name" value="Neur_chan_lig-bd"/>
</dbReference>
<feature type="chain" id="PRO_5043271711" evidence="7">
    <location>
        <begin position="24"/>
        <end position="605"/>
    </location>
</feature>
<dbReference type="GO" id="GO:0005230">
    <property type="term" value="F:extracellular ligand-gated monoatomic ion channel activity"/>
    <property type="evidence" value="ECO:0007669"/>
    <property type="project" value="InterPro"/>
</dbReference>
<proteinExistence type="predicted"/>
<dbReference type="EMBL" id="CAMXCT020006596">
    <property type="protein sequence ID" value="CAL1170033.1"/>
    <property type="molecule type" value="Genomic_DNA"/>
</dbReference>
<dbReference type="PROSITE" id="PS51450">
    <property type="entry name" value="LRR"/>
    <property type="match status" value="1"/>
</dbReference>
<evidence type="ECO:0000256" key="5">
    <source>
        <dbReference type="ARBA" id="ARBA00023136"/>
    </source>
</evidence>
<keyword evidence="5 6" id="KW-0472">Membrane</keyword>
<comment type="subcellular location">
    <subcellularLocation>
        <location evidence="1">Membrane</location>
        <topology evidence="1">Multi-pass membrane protein</topology>
    </subcellularLocation>
</comment>
<dbReference type="EMBL" id="CAMXCT030006596">
    <property type="protein sequence ID" value="CAL4803970.1"/>
    <property type="molecule type" value="Genomic_DNA"/>
</dbReference>
<protein>
    <submittedName>
        <fullName evidence="10">Gamma-aminobutyric acid receptor subunit rho-3 (GABA(A) receptor subunit rho-3) (GABA(C) receptor)</fullName>
    </submittedName>
</protein>
<dbReference type="EMBL" id="CAMXCT010006596">
    <property type="protein sequence ID" value="CAI4016658.1"/>
    <property type="molecule type" value="Genomic_DNA"/>
</dbReference>
<feature type="transmembrane region" description="Helical" evidence="6">
    <location>
        <begin position="243"/>
        <end position="263"/>
    </location>
</feature>
<evidence type="ECO:0000313" key="10">
    <source>
        <dbReference type="EMBL" id="CAL4803970.1"/>
    </source>
</evidence>
<dbReference type="Gene3D" id="1.20.58.390">
    <property type="entry name" value="Neurotransmitter-gated ion-channel transmembrane domain"/>
    <property type="match status" value="1"/>
</dbReference>
<keyword evidence="11" id="KW-1185">Reference proteome</keyword>
<evidence type="ECO:0000256" key="3">
    <source>
        <dbReference type="ARBA" id="ARBA00022837"/>
    </source>
</evidence>
<dbReference type="InterPro" id="IPR011992">
    <property type="entry name" value="EF-hand-dom_pair"/>
</dbReference>
<feature type="signal peptide" evidence="7">
    <location>
        <begin position="1"/>
        <end position="23"/>
    </location>
</feature>
<dbReference type="OrthoDB" id="410315at2759"/>
<dbReference type="SUPFAM" id="SSF63712">
    <property type="entry name" value="Nicotinic receptor ligand binding domain-like"/>
    <property type="match status" value="1"/>
</dbReference>
<reference evidence="10 11" key="2">
    <citation type="submission" date="2024-05" db="EMBL/GenBank/DDBJ databases">
        <authorList>
            <person name="Chen Y."/>
            <person name="Shah S."/>
            <person name="Dougan E. K."/>
            <person name="Thang M."/>
            <person name="Chan C."/>
        </authorList>
    </citation>
    <scope>NUCLEOTIDE SEQUENCE [LARGE SCALE GENOMIC DNA]</scope>
</reference>
<accession>A0A9P1DV70</accession>
<dbReference type="PANTHER" id="PTHR18945">
    <property type="entry name" value="NEUROTRANSMITTER GATED ION CHANNEL"/>
    <property type="match status" value="1"/>
</dbReference>
<feature type="transmembrane region" description="Helical" evidence="6">
    <location>
        <begin position="305"/>
        <end position="327"/>
    </location>
</feature>
<evidence type="ECO:0000313" key="9">
    <source>
        <dbReference type="EMBL" id="CAI4016658.1"/>
    </source>
</evidence>
<dbReference type="Pfam" id="PF02931">
    <property type="entry name" value="Neur_chan_LBD"/>
    <property type="match status" value="1"/>
</dbReference>
<gene>
    <name evidence="9" type="ORF">C1SCF055_LOCUS41375</name>
</gene>
<comment type="caution">
    <text evidence="9">The sequence shown here is derived from an EMBL/GenBank/DDBJ whole genome shotgun (WGS) entry which is preliminary data.</text>
</comment>
<organism evidence="9">
    <name type="scientific">Cladocopium goreaui</name>
    <dbReference type="NCBI Taxonomy" id="2562237"/>
    <lineage>
        <taxon>Eukaryota</taxon>
        <taxon>Sar</taxon>
        <taxon>Alveolata</taxon>
        <taxon>Dinophyceae</taxon>
        <taxon>Suessiales</taxon>
        <taxon>Symbiodiniaceae</taxon>
        <taxon>Cladocopium</taxon>
    </lineage>
</organism>
<dbReference type="GO" id="GO:0004888">
    <property type="term" value="F:transmembrane signaling receptor activity"/>
    <property type="evidence" value="ECO:0007669"/>
    <property type="project" value="InterPro"/>
</dbReference>
<feature type="domain" description="Neurotransmitter-gated ion-channel ligand-binding" evidence="8">
    <location>
        <begin position="29"/>
        <end position="212"/>
    </location>
</feature>
<keyword evidence="2 6" id="KW-0812">Transmembrane</keyword>
<name>A0A9P1DV70_9DINO</name>
<evidence type="ECO:0000256" key="7">
    <source>
        <dbReference type="SAM" id="SignalP"/>
    </source>
</evidence>
<dbReference type="InterPro" id="IPR036719">
    <property type="entry name" value="Neuro-gated_channel_TM_sf"/>
</dbReference>
<dbReference type="PROSITE" id="PS00018">
    <property type="entry name" value="EF_HAND_1"/>
    <property type="match status" value="1"/>
</dbReference>
<evidence type="ECO:0000256" key="2">
    <source>
        <dbReference type="ARBA" id="ARBA00022692"/>
    </source>
</evidence>
<evidence type="ECO:0000256" key="4">
    <source>
        <dbReference type="ARBA" id="ARBA00022989"/>
    </source>
</evidence>
<sequence length="605" mass="67964">MARCSLALGVWIALIARICPVAGRCPSSQEMLKNLTTDYDYLAHPGLMTNEQVQVKVMLYITSIVRVDQKEQQLAVEGYYRTQWTDPRLALAKRFEGCESLTLQQPLPASHPVWVPDIYFDNSVSEWYGAGSLTIYPDGLIFTSQRFYHQFGCLMSFSRLPFDQQTCTIKMGSYSWDVSNINATVFDGGGVDLPEDYKGTTEFRLSGATSEVETLYFHATGVPVGYSYVLVHLALARLSDSHMTFVFVTCILFAFASFSGLFINRAVAPARVAIAVIPVLIMLNLENNVISNLPPLNYMTWLTSYLLYMKFFCLSAVFEYGLISYLLQVETAQERKFLAFKHLAATVRKKEQEKEAAAKASMMSEDIPQIVPFASPQIKPSRGGPTVTQVVDGLPPVEFDGVTVTKEDAGGAYNFLQKEFSQAYRVFDRNNNDQLCCREVQLGFRRLGQYWSKDQVQELFYALGISGRKMTSADFKRFMTDVDKYLPGKAMHVSFFEQPPSFQVDVAFRIFYITGVVAVTCERELLGRGFEAWRAACRPSSPMGSPRGPQLPGALLLEDLLMDEELIIADLDYEDCQGEVTDVMESEVIKRVSDIITNALEIAQE</sequence>
<evidence type="ECO:0000313" key="11">
    <source>
        <dbReference type="Proteomes" id="UP001152797"/>
    </source>
</evidence>
<reference evidence="9" key="1">
    <citation type="submission" date="2022-10" db="EMBL/GenBank/DDBJ databases">
        <authorList>
            <person name="Chen Y."/>
            <person name="Dougan E. K."/>
            <person name="Chan C."/>
            <person name="Rhodes N."/>
            <person name="Thang M."/>
        </authorList>
    </citation>
    <scope>NUCLEOTIDE SEQUENCE</scope>
</reference>
<dbReference type="AlphaFoldDB" id="A0A9P1DV70"/>
<feature type="transmembrane region" description="Helical" evidence="6">
    <location>
        <begin position="268"/>
        <end position="285"/>
    </location>
</feature>
<evidence type="ECO:0000259" key="8">
    <source>
        <dbReference type="Pfam" id="PF02931"/>
    </source>
</evidence>